<evidence type="ECO:0000256" key="4">
    <source>
        <dbReference type="ARBA" id="ARBA00022490"/>
    </source>
</evidence>
<keyword evidence="3 7" id="KW-0312">Gluconeogenesis</keyword>
<keyword evidence="10" id="KW-1185">Reference proteome</keyword>
<feature type="binding site" evidence="7">
    <location>
        <begin position="232"/>
        <end position="233"/>
    </location>
    <ligand>
        <name>substrate</name>
    </ligand>
</feature>
<dbReference type="GO" id="GO:0006094">
    <property type="term" value="P:gluconeogenesis"/>
    <property type="evidence" value="ECO:0007669"/>
    <property type="project" value="UniProtKB-UniRule"/>
</dbReference>
<name>A0A5C6UY44_9FLAO</name>
<comment type="catalytic activity">
    <reaction evidence="7 8">
        <text>D-glyceraldehyde 3-phosphate = dihydroxyacetone phosphate</text>
        <dbReference type="Rhea" id="RHEA:18585"/>
        <dbReference type="ChEBI" id="CHEBI:57642"/>
        <dbReference type="ChEBI" id="CHEBI:59776"/>
        <dbReference type="EC" id="5.3.1.1"/>
    </reaction>
</comment>
<dbReference type="AlphaFoldDB" id="A0A5C6UY44"/>
<dbReference type="UniPathway" id="UPA00138"/>
<dbReference type="GO" id="GO:0046166">
    <property type="term" value="P:glyceraldehyde-3-phosphate biosynthetic process"/>
    <property type="evidence" value="ECO:0007669"/>
    <property type="project" value="TreeGrafter"/>
</dbReference>
<evidence type="ECO:0000256" key="3">
    <source>
        <dbReference type="ARBA" id="ARBA00022432"/>
    </source>
</evidence>
<comment type="caution">
    <text evidence="9">The sequence shown here is derived from an EMBL/GenBank/DDBJ whole genome shotgun (WGS) entry which is preliminary data.</text>
</comment>
<comment type="subcellular location">
    <subcellularLocation>
        <location evidence="7 8">Cytoplasm</location>
    </subcellularLocation>
</comment>
<dbReference type="GO" id="GO:0019563">
    <property type="term" value="P:glycerol catabolic process"/>
    <property type="evidence" value="ECO:0007669"/>
    <property type="project" value="TreeGrafter"/>
</dbReference>
<dbReference type="GO" id="GO:0006096">
    <property type="term" value="P:glycolytic process"/>
    <property type="evidence" value="ECO:0007669"/>
    <property type="project" value="UniProtKB-UniRule"/>
</dbReference>
<dbReference type="PANTHER" id="PTHR21139">
    <property type="entry name" value="TRIOSEPHOSPHATE ISOMERASE"/>
    <property type="match status" value="1"/>
</dbReference>
<evidence type="ECO:0000313" key="9">
    <source>
        <dbReference type="EMBL" id="TXC76976.1"/>
    </source>
</evidence>
<protein>
    <recommendedName>
        <fullName evidence="7 8">Triosephosphate isomerase</fullName>
        <shortName evidence="7">TIM</shortName>
        <shortName evidence="7">TPI</shortName>
        <ecNumber evidence="7 8">5.3.1.1</ecNumber>
    </recommendedName>
    <alternativeName>
        <fullName evidence="7">Triose-phosphate isomerase</fullName>
    </alternativeName>
</protein>
<dbReference type="PANTHER" id="PTHR21139:SF42">
    <property type="entry name" value="TRIOSEPHOSPHATE ISOMERASE"/>
    <property type="match status" value="1"/>
</dbReference>
<comment type="similarity">
    <text evidence="2 7 8">Belongs to the triosephosphate isomerase family.</text>
</comment>
<dbReference type="Gene3D" id="3.20.20.70">
    <property type="entry name" value="Aldolase class I"/>
    <property type="match status" value="1"/>
</dbReference>
<organism evidence="9 10">
    <name type="scientific">Luteibaculum oceani</name>
    <dbReference type="NCBI Taxonomy" id="1294296"/>
    <lineage>
        <taxon>Bacteria</taxon>
        <taxon>Pseudomonadati</taxon>
        <taxon>Bacteroidota</taxon>
        <taxon>Flavobacteriia</taxon>
        <taxon>Flavobacteriales</taxon>
        <taxon>Luteibaculaceae</taxon>
        <taxon>Luteibaculum</taxon>
    </lineage>
</organism>
<dbReference type="InterPro" id="IPR035990">
    <property type="entry name" value="TIM_sf"/>
</dbReference>
<feature type="active site" description="Proton acceptor" evidence="7">
    <location>
        <position position="168"/>
    </location>
</feature>
<reference evidence="9 10" key="1">
    <citation type="submission" date="2019-08" db="EMBL/GenBank/DDBJ databases">
        <title>Genome of Luteibaculum oceani JCM 18817.</title>
        <authorList>
            <person name="Bowman J.P."/>
        </authorList>
    </citation>
    <scope>NUCLEOTIDE SEQUENCE [LARGE SCALE GENOMIC DNA]</scope>
    <source>
        <strain evidence="9 10">JCM 18817</strain>
    </source>
</reference>
<accession>A0A5C6UY44</accession>
<dbReference type="EMBL" id="VORB01000009">
    <property type="protein sequence ID" value="TXC76976.1"/>
    <property type="molecule type" value="Genomic_DNA"/>
</dbReference>
<evidence type="ECO:0000256" key="7">
    <source>
        <dbReference type="HAMAP-Rule" id="MF_00147"/>
    </source>
</evidence>
<dbReference type="InterPro" id="IPR013785">
    <property type="entry name" value="Aldolase_TIM"/>
</dbReference>
<evidence type="ECO:0000256" key="2">
    <source>
        <dbReference type="ARBA" id="ARBA00007422"/>
    </source>
</evidence>
<dbReference type="SUPFAM" id="SSF51351">
    <property type="entry name" value="Triosephosphate isomerase (TIM)"/>
    <property type="match status" value="1"/>
</dbReference>
<dbReference type="UniPathway" id="UPA00109">
    <property type="reaction ID" value="UER00189"/>
</dbReference>
<dbReference type="CDD" id="cd00311">
    <property type="entry name" value="TIM"/>
    <property type="match status" value="1"/>
</dbReference>
<dbReference type="Pfam" id="PF00121">
    <property type="entry name" value="TIM"/>
    <property type="match status" value="1"/>
</dbReference>
<dbReference type="PROSITE" id="PS00171">
    <property type="entry name" value="TIM_1"/>
    <property type="match status" value="1"/>
</dbReference>
<dbReference type="PROSITE" id="PS51440">
    <property type="entry name" value="TIM_2"/>
    <property type="match status" value="1"/>
</dbReference>
<dbReference type="GO" id="GO:0005829">
    <property type="term" value="C:cytosol"/>
    <property type="evidence" value="ECO:0007669"/>
    <property type="project" value="TreeGrafter"/>
</dbReference>
<evidence type="ECO:0000256" key="1">
    <source>
        <dbReference type="ARBA" id="ARBA00004680"/>
    </source>
</evidence>
<dbReference type="RefSeq" id="WP_147015114.1">
    <property type="nucleotide sequence ID" value="NZ_VORB01000009.1"/>
</dbReference>
<feature type="binding site" evidence="7">
    <location>
        <begin position="8"/>
        <end position="10"/>
    </location>
    <ligand>
        <name>substrate</name>
    </ligand>
</feature>
<comment type="function">
    <text evidence="7">Involved in the gluconeogenesis. Catalyzes stereospecifically the conversion of dihydroxyacetone phosphate (DHAP) to D-glyceraldehyde-3-phosphate (G3P).</text>
</comment>
<dbReference type="EC" id="5.3.1.1" evidence="7 8"/>
<dbReference type="InterPro" id="IPR000652">
    <property type="entry name" value="Triosephosphate_isomerase"/>
</dbReference>
<evidence type="ECO:0000256" key="6">
    <source>
        <dbReference type="ARBA" id="ARBA00023235"/>
    </source>
</evidence>
<feature type="active site" description="Electrophile" evidence="7">
    <location>
        <position position="96"/>
    </location>
</feature>
<proteinExistence type="inferred from homology"/>
<comment type="pathway">
    <text evidence="1 7 8">Carbohydrate degradation; glycolysis; D-glyceraldehyde 3-phosphate from glycerone phosphate: step 1/1.</text>
</comment>
<dbReference type="FunFam" id="3.20.20.70:FF:000016">
    <property type="entry name" value="Triosephosphate isomerase"/>
    <property type="match status" value="1"/>
</dbReference>
<dbReference type="InterPro" id="IPR022896">
    <property type="entry name" value="TrioseP_Isoase_bac/euk"/>
</dbReference>
<sequence length="248" mass="27145">MRKIVAGNWKMNMNYHEAAKLLDEIIISRSSKPDDVQLIIAPPAIYLSEFSSALRDLENISLAAQNVYHSDNGAYTGEISTSMLSSLGINYCIVGHSERRTLFKETDTDVNLKVKSLLKDGIQPIICIGELLHERENETHFQVIEKQILAALEGLSEAESAKVLWAYEPVWAIGTGKTASAEQAQEMHAFIRKILSENGFNTQTPILYGGSCKPGNAKEIFGGKDVNGGLIGGASLKANDFLQIANSF</sequence>
<dbReference type="GO" id="GO:0004807">
    <property type="term" value="F:triose-phosphate isomerase activity"/>
    <property type="evidence" value="ECO:0007669"/>
    <property type="project" value="UniProtKB-UniRule"/>
</dbReference>
<dbReference type="Proteomes" id="UP000321168">
    <property type="component" value="Unassembled WGS sequence"/>
</dbReference>
<evidence type="ECO:0000256" key="8">
    <source>
        <dbReference type="RuleBase" id="RU363013"/>
    </source>
</evidence>
<dbReference type="HAMAP" id="MF_00147_B">
    <property type="entry name" value="TIM_B"/>
    <property type="match status" value="1"/>
</dbReference>
<dbReference type="OrthoDB" id="9809429at2"/>
<feature type="binding site" evidence="7">
    <location>
        <position position="211"/>
    </location>
    <ligand>
        <name>substrate</name>
    </ligand>
</feature>
<keyword evidence="5 7" id="KW-0324">Glycolysis</keyword>
<dbReference type="NCBIfam" id="TIGR00419">
    <property type="entry name" value="tim"/>
    <property type="match status" value="1"/>
</dbReference>
<keyword evidence="6 7" id="KW-0413">Isomerase</keyword>
<evidence type="ECO:0000313" key="10">
    <source>
        <dbReference type="Proteomes" id="UP000321168"/>
    </source>
</evidence>
<feature type="binding site" evidence="7">
    <location>
        <position position="174"/>
    </location>
    <ligand>
        <name>substrate</name>
    </ligand>
</feature>
<comment type="pathway">
    <text evidence="7 8">Carbohydrate biosynthesis; gluconeogenesis.</text>
</comment>
<gene>
    <name evidence="7" type="primary">tpiA</name>
    <name evidence="9" type="ORF">FRX97_10210</name>
</gene>
<keyword evidence="4 7" id="KW-0963">Cytoplasm</keyword>
<evidence type="ECO:0000256" key="5">
    <source>
        <dbReference type="ARBA" id="ARBA00023152"/>
    </source>
</evidence>
<dbReference type="InterPro" id="IPR020861">
    <property type="entry name" value="Triosephosphate_isomerase_AS"/>
</dbReference>
<comment type="subunit">
    <text evidence="7 8">Homodimer.</text>
</comment>